<evidence type="ECO:0000313" key="9">
    <source>
        <dbReference type="EMBL" id="PZQ52326.1"/>
    </source>
</evidence>
<dbReference type="Pfam" id="PF03610">
    <property type="entry name" value="EIIA-man"/>
    <property type="match status" value="1"/>
</dbReference>
<evidence type="ECO:0000259" key="8">
    <source>
        <dbReference type="PROSITE" id="PS51096"/>
    </source>
</evidence>
<evidence type="ECO:0000256" key="1">
    <source>
        <dbReference type="ARBA" id="ARBA00004496"/>
    </source>
</evidence>
<evidence type="ECO:0000256" key="3">
    <source>
        <dbReference type="ARBA" id="ARBA00022490"/>
    </source>
</evidence>
<dbReference type="InterPro" id="IPR051471">
    <property type="entry name" value="Bacterial_PTS_sugar_comp"/>
</dbReference>
<evidence type="ECO:0000256" key="7">
    <source>
        <dbReference type="ARBA" id="ARBA00022777"/>
    </source>
</evidence>
<evidence type="ECO:0000256" key="4">
    <source>
        <dbReference type="ARBA" id="ARBA00022597"/>
    </source>
</evidence>
<reference evidence="9 10" key="1">
    <citation type="submission" date="2017-08" db="EMBL/GenBank/DDBJ databases">
        <title>Infants hospitalized years apart are colonized by the same room-sourced microbial strains.</title>
        <authorList>
            <person name="Brooks B."/>
            <person name="Olm M.R."/>
            <person name="Firek B.A."/>
            <person name="Baker R."/>
            <person name="Thomas B.C."/>
            <person name="Morowitz M.J."/>
            <person name="Banfield J.F."/>
        </authorList>
    </citation>
    <scope>NUCLEOTIDE SEQUENCE [LARGE SCALE GENOMIC DNA]</scope>
    <source>
        <strain evidence="9">S2_005_002_R2_34</strain>
    </source>
</reference>
<dbReference type="GO" id="GO:0009401">
    <property type="term" value="P:phosphoenolpyruvate-dependent sugar phosphotransferase system"/>
    <property type="evidence" value="ECO:0007669"/>
    <property type="project" value="UniProtKB-KW"/>
</dbReference>
<proteinExistence type="predicted"/>
<dbReference type="EMBL" id="QFPW01000001">
    <property type="protein sequence ID" value="PZQ52326.1"/>
    <property type="molecule type" value="Genomic_DNA"/>
</dbReference>
<comment type="caution">
    <text evidence="9">The sequence shown here is derived from an EMBL/GenBank/DDBJ whole genome shotgun (WGS) entry which is preliminary data.</text>
</comment>
<evidence type="ECO:0000256" key="2">
    <source>
        <dbReference type="ARBA" id="ARBA00022448"/>
    </source>
</evidence>
<keyword evidence="2" id="KW-0813">Transport</keyword>
<dbReference type="PANTHER" id="PTHR33799">
    <property type="entry name" value="PTS PERMEASE-RELATED-RELATED"/>
    <property type="match status" value="1"/>
</dbReference>
<name>A0A2W5NFN2_RHOSU</name>
<organism evidence="9 10">
    <name type="scientific">Rhodovulum sulfidophilum</name>
    <name type="common">Rhodobacter sulfidophilus</name>
    <dbReference type="NCBI Taxonomy" id="35806"/>
    <lineage>
        <taxon>Bacteria</taxon>
        <taxon>Pseudomonadati</taxon>
        <taxon>Pseudomonadota</taxon>
        <taxon>Alphaproteobacteria</taxon>
        <taxon>Rhodobacterales</taxon>
        <taxon>Paracoccaceae</taxon>
        <taxon>Rhodovulum</taxon>
    </lineage>
</organism>
<accession>A0A2W5NFN2</accession>
<dbReference type="CDD" id="cd00006">
    <property type="entry name" value="PTS_IIA_man"/>
    <property type="match status" value="1"/>
</dbReference>
<gene>
    <name evidence="9" type="ORF">DI556_01310</name>
</gene>
<dbReference type="GO" id="GO:0016020">
    <property type="term" value="C:membrane"/>
    <property type="evidence" value="ECO:0007669"/>
    <property type="project" value="InterPro"/>
</dbReference>
<dbReference type="InterPro" id="IPR033887">
    <property type="entry name" value="PTS_IIA_man"/>
</dbReference>
<dbReference type="PANTHER" id="PTHR33799:SF1">
    <property type="entry name" value="PTS SYSTEM MANNOSE-SPECIFIC EIIAB COMPONENT-RELATED"/>
    <property type="match status" value="1"/>
</dbReference>
<dbReference type="Proteomes" id="UP000249185">
    <property type="component" value="Unassembled WGS sequence"/>
</dbReference>
<evidence type="ECO:0000256" key="6">
    <source>
        <dbReference type="ARBA" id="ARBA00022683"/>
    </source>
</evidence>
<evidence type="ECO:0000313" key="10">
    <source>
        <dbReference type="Proteomes" id="UP000249185"/>
    </source>
</evidence>
<dbReference type="InterPro" id="IPR004701">
    <property type="entry name" value="PTS_EIIA_man-typ"/>
</dbReference>
<keyword evidence="7" id="KW-0418">Kinase</keyword>
<keyword evidence="5" id="KW-0808">Transferase</keyword>
<comment type="subcellular location">
    <subcellularLocation>
        <location evidence="1">Cytoplasm</location>
    </subcellularLocation>
</comment>
<dbReference type="GO" id="GO:0005737">
    <property type="term" value="C:cytoplasm"/>
    <property type="evidence" value="ECO:0007669"/>
    <property type="project" value="UniProtKB-SubCell"/>
</dbReference>
<dbReference type="SUPFAM" id="SSF53062">
    <property type="entry name" value="PTS system fructose IIA component-like"/>
    <property type="match status" value="1"/>
</dbReference>
<feature type="domain" description="PTS EIIA type-4" evidence="8">
    <location>
        <begin position="1"/>
        <end position="122"/>
    </location>
</feature>
<protein>
    <submittedName>
        <fullName evidence="9">PTS fructose transporter subunit IIA</fullName>
    </submittedName>
</protein>
<dbReference type="AlphaFoldDB" id="A0A2W5NFN2"/>
<sequence length="137" mass="13868">MIGIVIVAHGGLASEYLAAMEHVVGKHPGTVAVAIGPDDDCTSKQAEIEAAAASVDEGQGVVVVTDMFGSTPSNLAVGACRNPGRAVLYGANLPLLVKLAKARRMALGDAVNTALAAGRKYIDCIDTPRPEGASLAS</sequence>
<evidence type="ECO:0000256" key="5">
    <source>
        <dbReference type="ARBA" id="ARBA00022679"/>
    </source>
</evidence>
<dbReference type="PROSITE" id="PS51096">
    <property type="entry name" value="PTS_EIIA_TYPE_4"/>
    <property type="match status" value="1"/>
</dbReference>
<dbReference type="InterPro" id="IPR036662">
    <property type="entry name" value="PTS_EIIA_man-typ_sf"/>
</dbReference>
<keyword evidence="3" id="KW-0963">Cytoplasm</keyword>
<keyword evidence="4" id="KW-0762">Sugar transport</keyword>
<dbReference type="GO" id="GO:0016301">
    <property type="term" value="F:kinase activity"/>
    <property type="evidence" value="ECO:0007669"/>
    <property type="project" value="UniProtKB-KW"/>
</dbReference>
<dbReference type="Gene3D" id="3.40.50.510">
    <property type="entry name" value="Phosphotransferase system, mannose-type IIA component"/>
    <property type="match status" value="1"/>
</dbReference>
<keyword evidence="6" id="KW-0598">Phosphotransferase system</keyword>